<feature type="transmembrane region" description="Helical" evidence="7">
    <location>
        <begin position="252"/>
        <end position="272"/>
    </location>
</feature>
<evidence type="ECO:0000256" key="3">
    <source>
        <dbReference type="ARBA" id="ARBA00022475"/>
    </source>
</evidence>
<keyword evidence="5 7" id="KW-1133">Transmembrane helix</keyword>
<name>A0ABS3F2R7_9PROT</name>
<evidence type="ECO:0000256" key="6">
    <source>
        <dbReference type="ARBA" id="ARBA00023136"/>
    </source>
</evidence>
<accession>A0ABS3F2R7</accession>
<proteinExistence type="predicted"/>
<dbReference type="EMBL" id="JAFLNC010000001">
    <property type="protein sequence ID" value="MBO0332811.1"/>
    <property type="molecule type" value="Genomic_DNA"/>
</dbReference>
<sequence length="403" mass="42828">MTQQQMRFTFLNFGHFIDHLFMLIFAKAAFSAGLFFGLAEDGAYAEMLPYGIPSLILFGAGAPIAAHLADKWNRVGMITVFFIGIGLSAIGTSFARSPIEIALGLAAIGLFASIYHPVGLAMVVQGGGRVGWRVGINGVWGNMGVAAAPLITGFILADYNWQLAFILPGIVAILTGIGFYMFARRGGARPPAFPAGEKEIVGFAPGWKRALIAIALVTSAGGFVFGTMTFVIPRMFEVSLPDVTSNIATTGLLAALVYAIAAFAQLVVGRLIDKYRIKPVLFIIALAQPVLIGIMATQVNYALFFATLLAMAFVFGQIPITDTVISRYVPDAWRAKVMSVKLLLNLVIGALSLLAARYILEAGAGFSGVITVVAIVAALISLAALLLPGRVRRTLQQRVSPAE</sequence>
<feature type="transmembrane region" description="Helical" evidence="7">
    <location>
        <begin position="279"/>
        <end position="296"/>
    </location>
</feature>
<feature type="transmembrane region" description="Helical" evidence="7">
    <location>
        <begin position="75"/>
        <end position="95"/>
    </location>
</feature>
<dbReference type="SUPFAM" id="SSF103473">
    <property type="entry name" value="MFS general substrate transporter"/>
    <property type="match status" value="1"/>
</dbReference>
<dbReference type="PROSITE" id="PS50850">
    <property type="entry name" value="MFS"/>
    <property type="match status" value="1"/>
</dbReference>
<organism evidence="9 10">
    <name type="scientific">Sneathiella sedimenti</name>
    <dbReference type="NCBI Taxonomy" id="2816034"/>
    <lineage>
        <taxon>Bacteria</taxon>
        <taxon>Pseudomonadati</taxon>
        <taxon>Pseudomonadota</taxon>
        <taxon>Alphaproteobacteria</taxon>
        <taxon>Sneathiellales</taxon>
        <taxon>Sneathiellaceae</taxon>
        <taxon>Sneathiella</taxon>
    </lineage>
</organism>
<feature type="transmembrane region" description="Helical" evidence="7">
    <location>
        <begin position="50"/>
        <end position="68"/>
    </location>
</feature>
<dbReference type="InterPro" id="IPR011701">
    <property type="entry name" value="MFS"/>
</dbReference>
<dbReference type="InterPro" id="IPR020846">
    <property type="entry name" value="MFS_dom"/>
</dbReference>
<keyword evidence="4 7" id="KW-0812">Transmembrane</keyword>
<evidence type="ECO:0000256" key="2">
    <source>
        <dbReference type="ARBA" id="ARBA00022448"/>
    </source>
</evidence>
<evidence type="ECO:0000256" key="4">
    <source>
        <dbReference type="ARBA" id="ARBA00022692"/>
    </source>
</evidence>
<feature type="transmembrane region" description="Helical" evidence="7">
    <location>
        <begin position="136"/>
        <end position="157"/>
    </location>
</feature>
<feature type="transmembrane region" description="Helical" evidence="7">
    <location>
        <begin position="20"/>
        <end position="38"/>
    </location>
</feature>
<keyword evidence="10" id="KW-1185">Reference proteome</keyword>
<keyword evidence="2" id="KW-0813">Transport</keyword>
<feature type="transmembrane region" description="Helical" evidence="7">
    <location>
        <begin position="210"/>
        <end position="232"/>
    </location>
</feature>
<comment type="caution">
    <text evidence="9">The sequence shown here is derived from an EMBL/GenBank/DDBJ whole genome shotgun (WGS) entry which is preliminary data.</text>
</comment>
<dbReference type="Proteomes" id="UP000664761">
    <property type="component" value="Unassembled WGS sequence"/>
</dbReference>
<feature type="domain" description="Major facilitator superfamily (MFS) profile" evidence="8">
    <location>
        <begin position="7"/>
        <end position="392"/>
    </location>
</feature>
<comment type="subcellular location">
    <subcellularLocation>
        <location evidence="1">Cell membrane</location>
        <topology evidence="1">Multi-pass membrane protein</topology>
    </subcellularLocation>
</comment>
<reference evidence="9 10" key="1">
    <citation type="submission" date="2021-03" db="EMBL/GenBank/DDBJ databases">
        <title>Sneathiella sp. CAU 1612 isolated from Kang Won-do.</title>
        <authorList>
            <person name="Kim W."/>
        </authorList>
    </citation>
    <scope>NUCLEOTIDE SEQUENCE [LARGE SCALE GENOMIC DNA]</scope>
    <source>
        <strain evidence="9 10">CAU 1612</strain>
    </source>
</reference>
<dbReference type="Pfam" id="PF07690">
    <property type="entry name" value="MFS_1"/>
    <property type="match status" value="2"/>
</dbReference>
<protein>
    <submittedName>
        <fullName evidence="9">MFS transporter</fullName>
    </submittedName>
</protein>
<dbReference type="InterPro" id="IPR036259">
    <property type="entry name" value="MFS_trans_sf"/>
</dbReference>
<feature type="transmembrane region" description="Helical" evidence="7">
    <location>
        <begin position="163"/>
        <end position="183"/>
    </location>
</feature>
<dbReference type="Gene3D" id="1.20.1250.20">
    <property type="entry name" value="MFS general substrate transporter like domains"/>
    <property type="match status" value="2"/>
</dbReference>
<gene>
    <name evidence="9" type="ORF">J0X12_04255</name>
</gene>
<evidence type="ECO:0000313" key="9">
    <source>
        <dbReference type="EMBL" id="MBO0332811.1"/>
    </source>
</evidence>
<evidence type="ECO:0000256" key="5">
    <source>
        <dbReference type="ARBA" id="ARBA00022989"/>
    </source>
</evidence>
<feature type="transmembrane region" description="Helical" evidence="7">
    <location>
        <begin position="342"/>
        <end position="360"/>
    </location>
</feature>
<dbReference type="PANTHER" id="PTHR23517:SF2">
    <property type="entry name" value="MULTIDRUG RESISTANCE PROTEIN MDTH"/>
    <property type="match status" value="1"/>
</dbReference>
<feature type="transmembrane region" description="Helical" evidence="7">
    <location>
        <begin position="302"/>
        <end position="321"/>
    </location>
</feature>
<evidence type="ECO:0000256" key="7">
    <source>
        <dbReference type="SAM" id="Phobius"/>
    </source>
</evidence>
<dbReference type="PANTHER" id="PTHR23517">
    <property type="entry name" value="RESISTANCE PROTEIN MDTM, PUTATIVE-RELATED-RELATED"/>
    <property type="match status" value="1"/>
</dbReference>
<keyword evidence="6 7" id="KW-0472">Membrane</keyword>
<feature type="transmembrane region" description="Helical" evidence="7">
    <location>
        <begin position="101"/>
        <end position="124"/>
    </location>
</feature>
<evidence type="ECO:0000313" key="10">
    <source>
        <dbReference type="Proteomes" id="UP000664761"/>
    </source>
</evidence>
<evidence type="ECO:0000259" key="8">
    <source>
        <dbReference type="PROSITE" id="PS50850"/>
    </source>
</evidence>
<dbReference type="InterPro" id="IPR050171">
    <property type="entry name" value="MFS_Transporters"/>
</dbReference>
<keyword evidence="3" id="KW-1003">Cell membrane</keyword>
<evidence type="ECO:0000256" key="1">
    <source>
        <dbReference type="ARBA" id="ARBA00004651"/>
    </source>
</evidence>
<feature type="transmembrane region" description="Helical" evidence="7">
    <location>
        <begin position="366"/>
        <end position="387"/>
    </location>
</feature>
<dbReference type="RefSeq" id="WP_207042588.1">
    <property type="nucleotide sequence ID" value="NZ_JAFLNC010000001.1"/>
</dbReference>